<protein>
    <recommendedName>
        <fullName evidence="8">DnaK protein</fullName>
    </recommendedName>
</protein>
<sequence>MLFSLFLYLSSCSIYALDIGSENLRLAISAAGKPIEIVTNDRGHRFTPNYLAYPIHNKSADLSEEQWIIGSEAERIYYRNRTHAIRNPFKSLWTPNNTEFAGLPPIVSVSTLLYSNLFMLQPRVDKVTLAVPLYTSPQVRYSLHQSLKLLGYRSVNVLDSCTAIASLYAVERVRKGQKKGGLSILFVDIGSENIDCSLFKFKTNGKQSTSFELLQYRHSSHVGGKFVDDRLLQFASEQVGKEFVGSEVFTVRNILRKAKERLAANKDIGIDLTEDYNKYLTLTQEHLQNLTSDMTKIIHDLLKDIEKPDEIELIGGSSRLKVFTDVLSEVFPDVQVRRSLNSDEAVAIGAAYHQALKSGSTVGANLDIKKPTAFGLNVTIEGKNQVVFEPGDIVAPTTVKMNANESRIISTSLDLEIYDEYIIDSDEFNTTSPNYTQVLIENVDNALNQLEDEIVKGTTPEISLVFGNSPDYDCPDLISATLLANITTTNPRLRKRGHGNTTITERKLFLVPSLLDKEFHVPSNARSFIRKLMKADEDRRNRQEACHKIESFIIDNREKALYDDDFKAVTTEEERKEMAEHLQEERAKVDCTVMINQTTEELEKQLQSLKDRYEKPIKRLDEFIHRPIQLQKLQAVIEKGEEAIPDHKCDDETLKKFVSYLNETRELIANLTSQSPLEQPNFTIKDMKDREKEILKKIPELKRPPKKSDVINFSTSDADDMDDEEYERLKNAGIMFNRPKKRKHFDIPENQDLKEDIDKERKYFKTFKDKQNNESRDFRDEKRNFQSANRDFYRFESFMRRNNTYKWVVSNCTKDVNDTVKELKANLTRMRQEGIERREKIQEERWANATLKNATGPDGKVDEVLHKQLIEKMREEDKKMKEEREEARKVRKAAEKLKRDGERNEEKRKEEKDRKRRRREEQEKKLREARRANMTEEELMWDEIGQPPDTLNEEERKVWLKKRVDEYKAKKFMLDNADSIDDDLKPLSDEDKRKYDELKRKFEGGGSKPFENDEDRKKYEEERRVYDSLKRRIRQSPTPKPSKTPKPSESPLPPEWEELADDLKSLTDDEERYYKDRIKYWKEKIEFKELMKVFPGWKAKEDEKKAREQAEREARQRRREEERQRRIKEDEARRKKAEEDRQRRMKEEEERRKRREEERERRRIEQENYKKQQELKRQQREQENTRRQAARNQQQNSRREQKATPPSVTPPPPPTPPPSTPKPEKNVNTKVEDEESEDEL</sequence>
<dbReference type="PANTHER" id="PTHR45639:SF3">
    <property type="entry name" value="HYPOXIA UP-REGULATED PROTEIN 1"/>
    <property type="match status" value="1"/>
</dbReference>
<dbReference type="Gene3D" id="3.30.420.40">
    <property type="match status" value="3"/>
</dbReference>
<dbReference type="PANTHER" id="PTHR45639">
    <property type="entry name" value="HSC70CB, ISOFORM G-RELATED"/>
    <property type="match status" value="1"/>
</dbReference>
<dbReference type="PRINTS" id="PR00301">
    <property type="entry name" value="HEATSHOCK70"/>
</dbReference>
<accession>A0ABR2JV23</accession>
<comment type="caution">
    <text evidence="6">The sequence shown here is derived from an EMBL/GenBank/DDBJ whole genome shotgun (WGS) entry which is preliminary data.</text>
</comment>
<feature type="region of interest" description="Disordered" evidence="4">
    <location>
        <begin position="875"/>
        <end position="953"/>
    </location>
</feature>
<feature type="region of interest" description="Disordered" evidence="4">
    <location>
        <begin position="1096"/>
        <end position="1240"/>
    </location>
</feature>
<feature type="compositionally biased region" description="Basic and acidic residues" evidence="4">
    <location>
        <begin position="1222"/>
        <end position="1231"/>
    </location>
</feature>
<evidence type="ECO:0008006" key="8">
    <source>
        <dbReference type="Google" id="ProtNLM"/>
    </source>
</evidence>
<dbReference type="Proteomes" id="UP001470230">
    <property type="component" value="Unassembled WGS sequence"/>
</dbReference>
<feature type="signal peptide" evidence="5">
    <location>
        <begin position="1"/>
        <end position="16"/>
    </location>
</feature>
<keyword evidence="2" id="KW-0067">ATP-binding</keyword>
<dbReference type="Pfam" id="PF00012">
    <property type="entry name" value="HSP70"/>
    <property type="match status" value="1"/>
</dbReference>
<evidence type="ECO:0000313" key="6">
    <source>
        <dbReference type="EMBL" id="KAK8882724.1"/>
    </source>
</evidence>
<dbReference type="InterPro" id="IPR013126">
    <property type="entry name" value="Hsp_70_fam"/>
</dbReference>
<feature type="compositionally biased region" description="Basic and acidic residues" evidence="4">
    <location>
        <begin position="1010"/>
        <end position="1030"/>
    </location>
</feature>
<dbReference type="Gene3D" id="3.90.640.10">
    <property type="entry name" value="Actin, Chain A, domain 4"/>
    <property type="match status" value="1"/>
</dbReference>
<keyword evidence="1" id="KW-0547">Nucleotide-binding</keyword>
<keyword evidence="3" id="KW-0143">Chaperone</keyword>
<dbReference type="SUPFAM" id="SSF53067">
    <property type="entry name" value="Actin-like ATPase domain"/>
    <property type="match status" value="2"/>
</dbReference>
<dbReference type="InterPro" id="IPR043129">
    <property type="entry name" value="ATPase_NBD"/>
</dbReference>
<feature type="compositionally biased region" description="Basic and acidic residues" evidence="4">
    <location>
        <begin position="982"/>
        <end position="1003"/>
    </location>
</feature>
<evidence type="ECO:0000256" key="4">
    <source>
        <dbReference type="SAM" id="MobiDB-lite"/>
    </source>
</evidence>
<proteinExistence type="predicted"/>
<gene>
    <name evidence="6" type="ORF">M9Y10_045365</name>
</gene>
<name>A0ABR2JV23_9EUKA</name>
<feature type="compositionally biased region" description="Basic and acidic residues" evidence="4">
    <location>
        <begin position="875"/>
        <end position="934"/>
    </location>
</feature>
<feature type="chain" id="PRO_5047482780" description="DnaK protein" evidence="5">
    <location>
        <begin position="17"/>
        <end position="1240"/>
    </location>
</feature>
<evidence type="ECO:0000256" key="3">
    <source>
        <dbReference type="ARBA" id="ARBA00023186"/>
    </source>
</evidence>
<evidence type="ECO:0000256" key="2">
    <source>
        <dbReference type="ARBA" id="ARBA00022840"/>
    </source>
</evidence>
<evidence type="ECO:0000313" key="7">
    <source>
        <dbReference type="Proteomes" id="UP001470230"/>
    </source>
</evidence>
<feature type="compositionally biased region" description="Pro residues" evidence="4">
    <location>
        <begin position="1207"/>
        <end position="1221"/>
    </location>
</feature>
<keyword evidence="7" id="KW-1185">Reference proteome</keyword>
<organism evidence="6 7">
    <name type="scientific">Tritrichomonas musculus</name>
    <dbReference type="NCBI Taxonomy" id="1915356"/>
    <lineage>
        <taxon>Eukaryota</taxon>
        <taxon>Metamonada</taxon>
        <taxon>Parabasalia</taxon>
        <taxon>Tritrichomonadida</taxon>
        <taxon>Tritrichomonadidae</taxon>
        <taxon>Tritrichomonas</taxon>
    </lineage>
</organism>
<feature type="compositionally biased region" description="Basic and acidic residues" evidence="4">
    <location>
        <begin position="1098"/>
        <end position="1186"/>
    </location>
</feature>
<evidence type="ECO:0000256" key="5">
    <source>
        <dbReference type="SAM" id="SignalP"/>
    </source>
</evidence>
<feature type="region of interest" description="Disordered" evidence="4">
    <location>
        <begin position="970"/>
        <end position="1063"/>
    </location>
</feature>
<keyword evidence="5" id="KW-0732">Signal</keyword>
<dbReference type="EMBL" id="JAPFFF010000009">
    <property type="protein sequence ID" value="KAK8882724.1"/>
    <property type="molecule type" value="Genomic_DNA"/>
</dbReference>
<reference evidence="6 7" key="1">
    <citation type="submission" date="2024-04" db="EMBL/GenBank/DDBJ databases">
        <title>Tritrichomonas musculus Genome.</title>
        <authorList>
            <person name="Alves-Ferreira E."/>
            <person name="Grigg M."/>
            <person name="Lorenzi H."/>
            <person name="Galac M."/>
        </authorList>
    </citation>
    <scope>NUCLEOTIDE SEQUENCE [LARGE SCALE GENOMIC DNA]</scope>
    <source>
        <strain evidence="6 7">EAF2021</strain>
    </source>
</reference>
<evidence type="ECO:0000256" key="1">
    <source>
        <dbReference type="ARBA" id="ARBA00022741"/>
    </source>
</evidence>
<feature type="compositionally biased region" description="Pro residues" evidence="4">
    <location>
        <begin position="1038"/>
        <end position="1054"/>
    </location>
</feature>